<feature type="transmembrane region" description="Helical" evidence="6">
    <location>
        <begin position="116"/>
        <end position="132"/>
    </location>
</feature>
<evidence type="ECO:0000256" key="6">
    <source>
        <dbReference type="SAM" id="Phobius"/>
    </source>
</evidence>
<comment type="caution">
    <text evidence="7">The sequence shown here is derived from an EMBL/GenBank/DDBJ whole genome shotgun (WGS) entry which is preliminary data.</text>
</comment>
<dbReference type="STRING" id="3818.A0A445AGV8"/>
<dbReference type="Pfam" id="PF04819">
    <property type="entry name" value="DUF716"/>
    <property type="match status" value="1"/>
</dbReference>
<sequence length="314" mass="34893">MASIATHFSAFLLLFPVGLRRLHSSSSLYLHSPSQFRSKLWYLSDPKWKNLDLYALLITLPIASFSELFLFLSFSGHPSYRFSFFQQSFALLAFWFLILLIIVHEYNATSSLISETLVYVLGGVVFFMEYSVMETGVSGLAADVYGFIGWLALLCAGSCIYLSFKPSAFFAEFLLCCGLVFKGTWLLQGGFLLYTDALGLKGCKKISSLLLMSTQDDVVDVHCELEQDKARGFALVNFLFTLHALVVMVLAVGLVVVLGRNRSLRTGGGEGKGPLLSEIEATNIRMRALPELEIDSVMEFEAYCYVDTKCAPNS</sequence>
<keyword evidence="4 6" id="KW-1133">Transmembrane helix</keyword>
<keyword evidence="8" id="KW-1185">Reference proteome</keyword>
<keyword evidence="5 6" id="KW-0472">Membrane</keyword>
<dbReference type="PANTHER" id="PTHR47830:SF2">
    <property type="entry name" value="PROTEIN, PUTATIVE-RELATED"/>
    <property type="match status" value="1"/>
</dbReference>
<evidence type="ECO:0000256" key="5">
    <source>
        <dbReference type="ARBA" id="ARBA00023136"/>
    </source>
</evidence>
<evidence type="ECO:0000256" key="2">
    <source>
        <dbReference type="ARBA" id="ARBA00006948"/>
    </source>
</evidence>
<evidence type="ECO:0000256" key="1">
    <source>
        <dbReference type="ARBA" id="ARBA00004141"/>
    </source>
</evidence>
<evidence type="ECO:0000313" key="8">
    <source>
        <dbReference type="Proteomes" id="UP000289738"/>
    </source>
</evidence>
<name>A0A445AGV8_ARAHY</name>
<feature type="transmembrane region" description="Helical" evidence="6">
    <location>
        <begin position="84"/>
        <end position="104"/>
    </location>
</feature>
<dbReference type="GO" id="GO:0016020">
    <property type="term" value="C:membrane"/>
    <property type="evidence" value="ECO:0007669"/>
    <property type="project" value="UniProtKB-SubCell"/>
</dbReference>
<comment type="similarity">
    <text evidence="2">Belongs to the TMEM45 family.</text>
</comment>
<dbReference type="Proteomes" id="UP000289738">
    <property type="component" value="Chromosome B02"/>
</dbReference>
<dbReference type="InterPro" id="IPR006904">
    <property type="entry name" value="DUF716"/>
</dbReference>
<protein>
    <recommendedName>
        <fullName evidence="9">Transmembrane protein</fullName>
    </recommendedName>
</protein>
<dbReference type="PANTHER" id="PTHR47830">
    <property type="entry name" value="OS11G0534100 PROTEIN"/>
    <property type="match status" value="1"/>
</dbReference>
<proteinExistence type="inferred from homology"/>
<evidence type="ECO:0000256" key="4">
    <source>
        <dbReference type="ARBA" id="ARBA00022989"/>
    </source>
</evidence>
<dbReference type="EMBL" id="SDMP01000012">
    <property type="protein sequence ID" value="RYR25640.1"/>
    <property type="molecule type" value="Genomic_DNA"/>
</dbReference>
<accession>A0A445AGV8</accession>
<keyword evidence="3 6" id="KW-0812">Transmembrane</keyword>
<organism evidence="7 8">
    <name type="scientific">Arachis hypogaea</name>
    <name type="common">Peanut</name>
    <dbReference type="NCBI Taxonomy" id="3818"/>
    <lineage>
        <taxon>Eukaryota</taxon>
        <taxon>Viridiplantae</taxon>
        <taxon>Streptophyta</taxon>
        <taxon>Embryophyta</taxon>
        <taxon>Tracheophyta</taxon>
        <taxon>Spermatophyta</taxon>
        <taxon>Magnoliopsida</taxon>
        <taxon>eudicotyledons</taxon>
        <taxon>Gunneridae</taxon>
        <taxon>Pentapetalae</taxon>
        <taxon>rosids</taxon>
        <taxon>fabids</taxon>
        <taxon>Fabales</taxon>
        <taxon>Fabaceae</taxon>
        <taxon>Papilionoideae</taxon>
        <taxon>50 kb inversion clade</taxon>
        <taxon>dalbergioids sensu lato</taxon>
        <taxon>Dalbergieae</taxon>
        <taxon>Pterocarpus clade</taxon>
        <taxon>Arachis</taxon>
    </lineage>
</organism>
<gene>
    <name evidence="7" type="ORF">Ahy_B02g059496</name>
</gene>
<reference evidence="7 8" key="1">
    <citation type="submission" date="2019-01" db="EMBL/GenBank/DDBJ databases">
        <title>Sequencing of cultivated peanut Arachis hypogaea provides insights into genome evolution and oil improvement.</title>
        <authorList>
            <person name="Chen X."/>
        </authorList>
    </citation>
    <scope>NUCLEOTIDE SEQUENCE [LARGE SCALE GENOMIC DNA]</scope>
    <source>
        <strain evidence="8">cv. Fuhuasheng</strain>
        <tissue evidence="7">Leaves</tissue>
    </source>
</reference>
<comment type="subcellular location">
    <subcellularLocation>
        <location evidence="1">Membrane</location>
        <topology evidence="1">Multi-pass membrane protein</topology>
    </subcellularLocation>
</comment>
<evidence type="ECO:0000256" key="3">
    <source>
        <dbReference type="ARBA" id="ARBA00022692"/>
    </source>
</evidence>
<feature type="transmembrane region" description="Helical" evidence="6">
    <location>
        <begin position="234"/>
        <end position="258"/>
    </location>
</feature>
<dbReference type="AlphaFoldDB" id="A0A445AGV8"/>
<feature type="transmembrane region" description="Helical" evidence="6">
    <location>
        <begin position="144"/>
        <end position="164"/>
    </location>
</feature>
<evidence type="ECO:0000313" key="7">
    <source>
        <dbReference type="EMBL" id="RYR25640.1"/>
    </source>
</evidence>
<evidence type="ECO:0008006" key="9">
    <source>
        <dbReference type="Google" id="ProtNLM"/>
    </source>
</evidence>
<feature type="transmembrane region" description="Helical" evidence="6">
    <location>
        <begin position="53"/>
        <end position="72"/>
    </location>
</feature>